<gene>
    <name evidence="7 10" type="primary">parC</name>
    <name evidence="10" type="ORF">NCTC12872_00855</name>
</gene>
<dbReference type="InterPro" id="IPR005742">
    <property type="entry name" value="TopoIV_A_Gneg"/>
</dbReference>
<dbReference type="GO" id="GO:0007059">
    <property type="term" value="P:chromosome segregation"/>
    <property type="evidence" value="ECO:0007669"/>
    <property type="project" value="UniProtKB-UniRule"/>
</dbReference>
<dbReference type="Gene3D" id="3.90.199.10">
    <property type="entry name" value="Topoisomerase II, domain 5"/>
    <property type="match status" value="1"/>
</dbReference>
<dbReference type="InterPro" id="IPR013757">
    <property type="entry name" value="Topo_IIA_A_a_sf"/>
</dbReference>
<dbReference type="FunFam" id="3.30.1360.40:FF:000005">
    <property type="entry name" value="DNA topoisomerase 4 subunit A"/>
    <property type="match status" value="1"/>
</dbReference>
<dbReference type="GO" id="GO:0005737">
    <property type="term" value="C:cytoplasm"/>
    <property type="evidence" value="ECO:0007669"/>
    <property type="project" value="TreeGrafter"/>
</dbReference>
<keyword evidence="4 7" id="KW-0238">DNA-binding</keyword>
<dbReference type="GO" id="GO:0009330">
    <property type="term" value="C:DNA topoisomerase type II (double strand cut, ATP-hydrolyzing) complex"/>
    <property type="evidence" value="ECO:0007669"/>
    <property type="project" value="TreeGrafter"/>
</dbReference>
<sequence length="748" mass="83441">MTTEINYEGIEQMPIKRFTEEAYLNYSMYVIMDRALPFIGDGLKPVQRRIVYAMSELGLNAQAKYKKSARTVGDVLGKFHPHGDSACYEAMVLMAQPFSYRYPLVDGQGNWGAPDDPKSFAAMRYTESKLAKFSELLLGELGQGTVDYQPNFDGTLEEPKYLPARLPHILLNGTTGIAVGMATDIPPHNIDELAEASVILLDNPKSTLDDLLTVVQGPDYPTNAEIITPKADIKKMYQQGRGSIKMRAVWEKEDGEIVITAIPHQASPSKIIEQIATQMRNKKLPMVDDIRDESDHENPIRIVIVPRSNRVDFDGLMGHLFATTDLEKSYRVNMNMIGLDGKPAVKSLDAILTEWLSFRRATVTRRLNYRLDKILKRLHILDGLLIAYLNIDEVIAIIRNEDEPKIELMKRFGFTDTQAEAILNLRLRNLAKLEEHELQAEQSKLQEERNHLQLILGSERRLNTLIKKEIQADAKTFASPRRSPIVVREEAKAISESDLTPTEPVTVILSERGWVRCAKGHDIDVQGLNYKAGDGYLAHAYGKSNQPVVFIDNTGRSYAVDPLSLPSARSQGEPITGKITLPDGAVIEQVLMAPPETKVLMTSDSGYGFICKFDDLVSRNKAGKAVISLSENAKMLPPQLIENEEELSLVAMSSVGRMLVFPLSDLPTLSKGKGNKIINISTKAAKERSELLARVLLIKPTSTLVFLSGKRKIRLKPEDINNYRGERARKGSQLVRGLSADVAVEILD</sequence>
<evidence type="ECO:0000256" key="6">
    <source>
        <dbReference type="ARBA" id="ARBA00023235"/>
    </source>
</evidence>
<dbReference type="Proteomes" id="UP000255417">
    <property type="component" value="Unassembled WGS sequence"/>
</dbReference>
<dbReference type="AlphaFoldDB" id="A0A379CB13"/>
<dbReference type="Gene3D" id="2.120.10.90">
    <property type="entry name" value="DNA gyrase/topoisomerase IV, subunit A, C-terminal"/>
    <property type="match status" value="1"/>
</dbReference>
<dbReference type="SUPFAM" id="SSF101904">
    <property type="entry name" value="GyrA/ParC C-terminal domain-like"/>
    <property type="match status" value="1"/>
</dbReference>
<dbReference type="EC" id="5.6.2.2" evidence="7"/>
<evidence type="ECO:0000256" key="7">
    <source>
        <dbReference type="HAMAP-Rule" id="MF_00936"/>
    </source>
</evidence>
<evidence type="ECO:0000313" key="11">
    <source>
        <dbReference type="Proteomes" id="UP000255417"/>
    </source>
</evidence>
<keyword evidence="3 7" id="KW-0799">Topoisomerase</keyword>
<dbReference type="OrthoDB" id="9806486at2"/>
<dbReference type="Pfam" id="PF03989">
    <property type="entry name" value="DNA_gyraseA_C"/>
    <property type="match status" value="2"/>
</dbReference>
<dbReference type="Gene3D" id="3.30.1360.40">
    <property type="match status" value="1"/>
</dbReference>
<comment type="similarity">
    <text evidence="7">Belongs to the type II topoisomerase GyrA/ParC subunit family. ParC type 1 subfamily.</text>
</comment>
<dbReference type="PANTHER" id="PTHR43493">
    <property type="entry name" value="DNA GYRASE/TOPOISOMERASE SUBUNIT A"/>
    <property type="match status" value="1"/>
</dbReference>
<evidence type="ECO:0000313" key="10">
    <source>
        <dbReference type="EMBL" id="SUB58886.1"/>
    </source>
</evidence>
<feature type="site" description="Interaction with DNA" evidence="7">
    <location>
        <position position="44"/>
    </location>
</feature>
<reference evidence="10 11" key="1">
    <citation type="submission" date="2018-06" db="EMBL/GenBank/DDBJ databases">
        <authorList>
            <consortium name="Pathogen Informatics"/>
            <person name="Doyle S."/>
        </authorList>
    </citation>
    <scope>NUCLEOTIDE SEQUENCE [LARGE SCALE GENOMIC DNA]</scope>
    <source>
        <strain evidence="10 11">NCTC12872</strain>
    </source>
</reference>
<dbReference type="Gene3D" id="1.10.268.10">
    <property type="entry name" value="Topoisomerase, domain 3"/>
    <property type="match status" value="1"/>
</dbReference>
<name>A0A379CB13_9PAST</name>
<dbReference type="GO" id="GO:0003677">
    <property type="term" value="F:DNA binding"/>
    <property type="evidence" value="ECO:0007669"/>
    <property type="project" value="UniProtKB-UniRule"/>
</dbReference>
<proteinExistence type="inferred from homology"/>
<dbReference type="GO" id="GO:0003918">
    <property type="term" value="F:DNA topoisomerase type II (double strand cut, ATP-hydrolyzing) activity"/>
    <property type="evidence" value="ECO:0007669"/>
    <property type="project" value="UniProtKB-UniRule"/>
</dbReference>
<evidence type="ECO:0000256" key="5">
    <source>
        <dbReference type="ARBA" id="ARBA00023136"/>
    </source>
</evidence>
<dbReference type="InterPro" id="IPR013758">
    <property type="entry name" value="Topo_IIA_A/C_ab"/>
</dbReference>
<dbReference type="NCBIfam" id="NF004044">
    <property type="entry name" value="PRK05561.1"/>
    <property type="match status" value="1"/>
</dbReference>
<dbReference type="SUPFAM" id="SSF56719">
    <property type="entry name" value="Type II DNA topoisomerase"/>
    <property type="match status" value="1"/>
</dbReference>
<dbReference type="HAMAP" id="MF_00936">
    <property type="entry name" value="ParC_type1"/>
    <property type="match status" value="1"/>
</dbReference>
<dbReference type="PANTHER" id="PTHR43493:SF1">
    <property type="entry name" value="DNA TOPOISOMERASE 4 SUBUNIT A"/>
    <property type="match status" value="1"/>
</dbReference>
<dbReference type="EMBL" id="UGTA01000001">
    <property type="protein sequence ID" value="SUB58886.1"/>
    <property type="molecule type" value="Genomic_DNA"/>
</dbReference>
<keyword evidence="11" id="KW-1185">Reference proteome</keyword>
<feature type="site" description="Interaction with DNA" evidence="7">
    <location>
        <position position="80"/>
    </location>
</feature>
<dbReference type="InterPro" id="IPR013760">
    <property type="entry name" value="Topo_IIA-like_dom_sf"/>
</dbReference>
<dbReference type="GO" id="GO:0005694">
    <property type="term" value="C:chromosome"/>
    <property type="evidence" value="ECO:0007669"/>
    <property type="project" value="InterPro"/>
</dbReference>
<dbReference type="GO" id="GO:0006265">
    <property type="term" value="P:DNA topological change"/>
    <property type="evidence" value="ECO:0007669"/>
    <property type="project" value="UniProtKB-UniRule"/>
</dbReference>
<feature type="site" description="Transition state stabilizer" evidence="7">
    <location>
        <position position="124"/>
    </location>
</feature>
<keyword evidence="5 7" id="KW-0472">Membrane</keyword>
<dbReference type="InterPro" id="IPR050220">
    <property type="entry name" value="Type_II_DNA_Topoisomerases"/>
</dbReference>
<dbReference type="PROSITE" id="PS52040">
    <property type="entry name" value="TOPO_IIA"/>
    <property type="match status" value="1"/>
</dbReference>
<comment type="subunit">
    <text evidence="7">Heterotetramer composed of ParC and ParE.</text>
</comment>
<protein>
    <recommendedName>
        <fullName evidence="7">DNA topoisomerase 4 subunit A</fullName>
        <ecNumber evidence="7">5.6.2.2</ecNumber>
    </recommendedName>
    <alternativeName>
        <fullName evidence="7">Topoisomerase IV subunit A</fullName>
    </alternativeName>
</protein>
<dbReference type="RefSeq" id="WP_115315391.1">
    <property type="nucleotide sequence ID" value="NZ_LWIF01000001.1"/>
</dbReference>
<accession>A0A379CB13</accession>
<dbReference type="InterPro" id="IPR035516">
    <property type="entry name" value="Gyrase/topoIV_suA_C"/>
</dbReference>
<dbReference type="FunFam" id="1.10.268.10:FF:000001">
    <property type="entry name" value="DNA gyrase subunit A"/>
    <property type="match status" value="1"/>
</dbReference>
<dbReference type="GO" id="GO:0005524">
    <property type="term" value="F:ATP binding"/>
    <property type="evidence" value="ECO:0007669"/>
    <property type="project" value="InterPro"/>
</dbReference>
<dbReference type="SMART" id="SM00434">
    <property type="entry name" value="TOP4c"/>
    <property type="match status" value="1"/>
</dbReference>
<evidence type="ECO:0000256" key="3">
    <source>
        <dbReference type="ARBA" id="ARBA00023029"/>
    </source>
</evidence>
<evidence type="ECO:0000256" key="2">
    <source>
        <dbReference type="ARBA" id="ARBA00022475"/>
    </source>
</evidence>
<dbReference type="InterPro" id="IPR002205">
    <property type="entry name" value="Topo_IIA_dom_A"/>
</dbReference>
<feature type="active site" description="O-(5'-phospho-DNA)-tyrosine intermediate" evidence="7 8">
    <location>
        <position position="125"/>
    </location>
</feature>
<dbReference type="NCBIfam" id="TIGR01062">
    <property type="entry name" value="parC_Gneg"/>
    <property type="match status" value="1"/>
</dbReference>
<evidence type="ECO:0000256" key="8">
    <source>
        <dbReference type="PROSITE-ProRule" id="PRU01384"/>
    </source>
</evidence>
<feature type="domain" description="Topo IIA-type catalytic" evidence="9">
    <location>
        <begin position="36"/>
        <end position="499"/>
    </location>
</feature>
<evidence type="ECO:0000259" key="9">
    <source>
        <dbReference type="PROSITE" id="PS52040"/>
    </source>
</evidence>
<dbReference type="GO" id="GO:0019897">
    <property type="term" value="C:extrinsic component of plasma membrane"/>
    <property type="evidence" value="ECO:0007669"/>
    <property type="project" value="UniProtKB-UniRule"/>
</dbReference>
<keyword evidence="2 7" id="KW-1003">Cell membrane</keyword>
<dbReference type="InterPro" id="IPR006691">
    <property type="entry name" value="GyrA/parC_rep"/>
</dbReference>
<dbReference type="CDD" id="cd00187">
    <property type="entry name" value="TOP4c"/>
    <property type="match status" value="1"/>
</dbReference>
<organism evidence="10 11">
    <name type="scientific">Phocoenobacter uteri</name>
    <dbReference type="NCBI Taxonomy" id="146806"/>
    <lineage>
        <taxon>Bacteria</taxon>
        <taxon>Pseudomonadati</taxon>
        <taxon>Pseudomonadota</taxon>
        <taxon>Gammaproteobacteria</taxon>
        <taxon>Pasteurellales</taxon>
        <taxon>Pasteurellaceae</taxon>
        <taxon>Phocoenobacter</taxon>
    </lineage>
</organism>
<comment type="subcellular location">
    <subcellularLocation>
        <location evidence="7">Cell membrane</location>
        <topology evidence="7">Peripheral membrane protein</topology>
    </subcellularLocation>
</comment>
<keyword evidence="6 7" id="KW-0413">Isomerase</keyword>
<evidence type="ECO:0000256" key="4">
    <source>
        <dbReference type="ARBA" id="ARBA00023125"/>
    </source>
</evidence>
<feature type="site" description="Interaction with DNA" evidence="7">
    <location>
        <position position="82"/>
    </location>
</feature>
<evidence type="ECO:0000256" key="1">
    <source>
        <dbReference type="ARBA" id="ARBA00000185"/>
    </source>
</evidence>
<comment type="catalytic activity">
    <reaction evidence="1 7 8">
        <text>ATP-dependent breakage, passage and rejoining of double-stranded DNA.</text>
        <dbReference type="EC" id="5.6.2.2"/>
    </reaction>
</comment>
<comment type="function">
    <text evidence="7">Topoisomerase IV is essential for chromosome segregation. It relaxes supercoiled DNA. Performs the decatenation events required during the replication of a circular DNA molecule.</text>
</comment>
<dbReference type="Pfam" id="PF00521">
    <property type="entry name" value="DNA_topoisoIV"/>
    <property type="match status" value="1"/>
</dbReference>